<reference evidence="1 2" key="1">
    <citation type="journal article" date="2019" name="Sci. Rep.">
        <title>Orb-weaving spider Araneus ventricosus genome elucidates the spidroin gene catalogue.</title>
        <authorList>
            <person name="Kono N."/>
            <person name="Nakamura H."/>
            <person name="Ohtoshi R."/>
            <person name="Moran D.A.P."/>
            <person name="Shinohara A."/>
            <person name="Yoshida Y."/>
            <person name="Fujiwara M."/>
            <person name="Mori M."/>
            <person name="Tomita M."/>
            <person name="Arakawa K."/>
        </authorList>
    </citation>
    <scope>NUCLEOTIDE SEQUENCE [LARGE SCALE GENOMIC DNA]</scope>
</reference>
<keyword evidence="2" id="KW-1185">Reference proteome</keyword>
<comment type="caution">
    <text evidence="1">The sequence shown here is derived from an EMBL/GenBank/DDBJ whole genome shotgun (WGS) entry which is preliminary data.</text>
</comment>
<protein>
    <submittedName>
        <fullName evidence="1">Uncharacterized protein</fullName>
    </submittedName>
</protein>
<proteinExistence type="predicted"/>
<sequence length="98" mass="10874">MNGSNTTALLRTRYQVSNSTLGHIPATSHGVWWLRRMASTFTLTEPIGLLPVGIHQTASVCNPSTPTLQELRNRITDDCTSVSSAMLYNVQRKMQSRV</sequence>
<organism evidence="1 2">
    <name type="scientific">Araneus ventricosus</name>
    <name type="common">Orbweaver spider</name>
    <name type="synonym">Epeira ventricosa</name>
    <dbReference type="NCBI Taxonomy" id="182803"/>
    <lineage>
        <taxon>Eukaryota</taxon>
        <taxon>Metazoa</taxon>
        <taxon>Ecdysozoa</taxon>
        <taxon>Arthropoda</taxon>
        <taxon>Chelicerata</taxon>
        <taxon>Arachnida</taxon>
        <taxon>Araneae</taxon>
        <taxon>Araneomorphae</taxon>
        <taxon>Entelegynae</taxon>
        <taxon>Araneoidea</taxon>
        <taxon>Araneidae</taxon>
        <taxon>Araneus</taxon>
    </lineage>
</organism>
<dbReference type="EMBL" id="BGPR01013888">
    <property type="protein sequence ID" value="GBN62689.1"/>
    <property type="molecule type" value="Genomic_DNA"/>
</dbReference>
<evidence type="ECO:0000313" key="2">
    <source>
        <dbReference type="Proteomes" id="UP000499080"/>
    </source>
</evidence>
<dbReference type="OrthoDB" id="90530at2759"/>
<dbReference type="AlphaFoldDB" id="A0A4Y2QHC4"/>
<gene>
    <name evidence="1" type="ORF">AVEN_159742_1</name>
</gene>
<accession>A0A4Y2QHC4</accession>
<name>A0A4Y2QHC4_ARAVE</name>
<dbReference type="Proteomes" id="UP000499080">
    <property type="component" value="Unassembled WGS sequence"/>
</dbReference>
<evidence type="ECO:0000313" key="1">
    <source>
        <dbReference type="EMBL" id="GBN62689.1"/>
    </source>
</evidence>